<dbReference type="RefSeq" id="WP_111594874.1">
    <property type="nucleotide sequence ID" value="NZ_QLMA01000010.1"/>
</dbReference>
<name>A0A327VNG5_9BACT</name>
<dbReference type="EMBL" id="QLMA01000010">
    <property type="protein sequence ID" value="RAJ74957.1"/>
    <property type="molecule type" value="Genomic_DNA"/>
</dbReference>
<evidence type="ECO:0008006" key="3">
    <source>
        <dbReference type="Google" id="ProtNLM"/>
    </source>
</evidence>
<comment type="caution">
    <text evidence="1">The sequence shown here is derived from an EMBL/GenBank/DDBJ whole genome shotgun (WGS) entry which is preliminary data.</text>
</comment>
<dbReference type="AlphaFoldDB" id="A0A327VNG5"/>
<gene>
    <name evidence="1" type="ORF">CLV59_1103</name>
</gene>
<protein>
    <recommendedName>
        <fullName evidence="3">ATP-dependent Clp protease adaptor protein ClpS</fullName>
    </recommendedName>
</protein>
<evidence type="ECO:0000313" key="2">
    <source>
        <dbReference type="Proteomes" id="UP000249819"/>
    </source>
</evidence>
<proteinExistence type="predicted"/>
<reference evidence="1 2" key="1">
    <citation type="submission" date="2018-06" db="EMBL/GenBank/DDBJ databases">
        <title>Genomic Encyclopedia of Archaeal and Bacterial Type Strains, Phase II (KMG-II): from individual species to whole genera.</title>
        <authorList>
            <person name="Goeker M."/>
        </authorList>
    </citation>
    <scope>NUCLEOTIDE SEQUENCE [LARGE SCALE GENOMIC DNA]</scope>
    <source>
        <strain evidence="1 2">DSM 29821</strain>
    </source>
</reference>
<accession>A0A327VNG5</accession>
<keyword evidence="2" id="KW-1185">Reference proteome</keyword>
<sequence length="80" mass="9050">MDKMYNVHISGYREGKLPFVSLVKLLLKYKNMSLEDARATVDKVWARKPIAVEFTDLNTATEFSKSADEAGLNCIVNEQP</sequence>
<organism evidence="1 2">
    <name type="scientific">Chitinophaga dinghuensis</name>
    <dbReference type="NCBI Taxonomy" id="1539050"/>
    <lineage>
        <taxon>Bacteria</taxon>
        <taxon>Pseudomonadati</taxon>
        <taxon>Bacteroidota</taxon>
        <taxon>Chitinophagia</taxon>
        <taxon>Chitinophagales</taxon>
        <taxon>Chitinophagaceae</taxon>
        <taxon>Chitinophaga</taxon>
    </lineage>
</organism>
<evidence type="ECO:0000313" key="1">
    <source>
        <dbReference type="EMBL" id="RAJ74957.1"/>
    </source>
</evidence>
<dbReference type="Proteomes" id="UP000249819">
    <property type="component" value="Unassembled WGS sequence"/>
</dbReference>